<dbReference type="GO" id="GO:0016301">
    <property type="term" value="F:kinase activity"/>
    <property type="evidence" value="ECO:0007669"/>
    <property type="project" value="UniProtKB-KW"/>
</dbReference>
<evidence type="ECO:0000256" key="2">
    <source>
        <dbReference type="ARBA" id="ARBA00022777"/>
    </source>
</evidence>
<comment type="similarity">
    <text evidence="6">Belongs to the NAD kinase family.</text>
</comment>
<comment type="catalytic activity">
    <reaction evidence="5 6">
        <text>NAD(+) + ATP = ADP + NADP(+) + H(+)</text>
        <dbReference type="Rhea" id="RHEA:18629"/>
        <dbReference type="ChEBI" id="CHEBI:15378"/>
        <dbReference type="ChEBI" id="CHEBI:30616"/>
        <dbReference type="ChEBI" id="CHEBI:57540"/>
        <dbReference type="ChEBI" id="CHEBI:58349"/>
        <dbReference type="ChEBI" id="CHEBI:456216"/>
        <dbReference type="EC" id="2.7.1.23"/>
    </reaction>
</comment>
<keyword evidence="6" id="KW-0547">Nucleotide-binding</keyword>
<dbReference type="InterPro" id="IPR017437">
    <property type="entry name" value="ATP-NAD_kinase_PpnK-typ_C"/>
</dbReference>
<name>A0ABN2TD43_9MICO</name>
<dbReference type="Pfam" id="PF20143">
    <property type="entry name" value="NAD_kinase_C"/>
    <property type="match status" value="1"/>
</dbReference>
<evidence type="ECO:0000313" key="8">
    <source>
        <dbReference type="Proteomes" id="UP001500755"/>
    </source>
</evidence>
<dbReference type="Gene3D" id="3.40.50.10330">
    <property type="entry name" value="Probable inorganic polyphosphate/atp-NAD kinase, domain 1"/>
    <property type="match status" value="1"/>
</dbReference>
<comment type="caution">
    <text evidence="7">The sequence shown here is derived from an EMBL/GenBank/DDBJ whole genome shotgun (WGS) entry which is preliminary data.</text>
</comment>
<proteinExistence type="inferred from homology"/>
<keyword evidence="3 6" id="KW-0521">NADP</keyword>
<reference evidence="7 8" key="1">
    <citation type="journal article" date="2019" name="Int. J. Syst. Evol. Microbiol.">
        <title>The Global Catalogue of Microorganisms (GCM) 10K type strain sequencing project: providing services to taxonomists for standard genome sequencing and annotation.</title>
        <authorList>
            <consortium name="The Broad Institute Genomics Platform"/>
            <consortium name="The Broad Institute Genome Sequencing Center for Infectious Disease"/>
            <person name="Wu L."/>
            <person name="Ma J."/>
        </authorList>
    </citation>
    <scope>NUCLEOTIDE SEQUENCE [LARGE SCALE GENOMIC DNA]</scope>
    <source>
        <strain evidence="7 8">JCM 14546</strain>
    </source>
</reference>
<keyword evidence="8" id="KW-1185">Reference proteome</keyword>
<dbReference type="RefSeq" id="WP_344308162.1">
    <property type="nucleotide sequence ID" value="NZ_BAAANO010000013.1"/>
</dbReference>
<dbReference type="Gene3D" id="2.60.200.30">
    <property type="entry name" value="Probable inorganic polyphosphate/atp-NAD kinase, domain 2"/>
    <property type="match status" value="1"/>
</dbReference>
<feature type="binding site" evidence="6">
    <location>
        <begin position="77"/>
        <end position="78"/>
    </location>
    <ligand>
        <name>NAD(+)</name>
        <dbReference type="ChEBI" id="CHEBI:57540"/>
    </ligand>
</feature>
<dbReference type="HAMAP" id="MF_00361">
    <property type="entry name" value="NAD_kinase"/>
    <property type="match status" value="1"/>
</dbReference>
<keyword evidence="2 6" id="KW-0418">Kinase</keyword>
<dbReference type="NCBIfam" id="NF002892">
    <property type="entry name" value="PRK03372.1"/>
    <property type="match status" value="1"/>
</dbReference>
<feature type="binding site" evidence="6">
    <location>
        <position position="82"/>
    </location>
    <ligand>
        <name>NAD(+)</name>
        <dbReference type="ChEBI" id="CHEBI:57540"/>
    </ligand>
</feature>
<feature type="active site" description="Proton acceptor" evidence="6">
    <location>
        <position position="77"/>
    </location>
</feature>
<comment type="cofactor">
    <cofactor evidence="6">
        <name>a divalent metal cation</name>
        <dbReference type="ChEBI" id="CHEBI:60240"/>
    </cofactor>
</comment>
<organism evidence="7 8">
    <name type="scientific">Brevibacterium samyangense</name>
    <dbReference type="NCBI Taxonomy" id="366888"/>
    <lineage>
        <taxon>Bacteria</taxon>
        <taxon>Bacillati</taxon>
        <taxon>Actinomycetota</taxon>
        <taxon>Actinomycetes</taxon>
        <taxon>Micrococcales</taxon>
        <taxon>Brevibacteriaceae</taxon>
        <taxon>Brevibacterium</taxon>
    </lineage>
</organism>
<feature type="binding site" evidence="6">
    <location>
        <position position="181"/>
    </location>
    <ligand>
        <name>NAD(+)</name>
        <dbReference type="ChEBI" id="CHEBI:57540"/>
    </ligand>
</feature>
<evidence type="ECO:0000256" key="5">
    <source>
        <dbReference type="ARBA" id="ARBA00047925"/>
    </source>
</evidence>
<feature type="binding site" evidence="6">
    <location>
        <begin position="192"/>
        <end position="197"/>
    </location>
    <ligand>
        <name>NAD(+)</name>
        <dbReference type="ChEBI" id="CHEBI:57540"/>
    </ligand>
</feature>
<evidence type="ECO:0000313" key="7">
    <source>
        <dbReference type="EMBL" id="GAA2005165.1"/>
    </source>
</evidence>
<keyword evidence="6" id="KW-0963">Cytoplasm</keyword>
<comment type="function">
    <text evidence="6">Involved in the regulation of the intracellular balance of NAD and NADP, and is a key enzyme in the biosynthesis of NADP. Catalyzes specifically the phosphorylation on 2'-hydroxyl of the adenosine moiety of NAD to yield NADP.</text>
</comment>
<dbReference type="InterPro" id="IPR017438">
    <property type="entry name" value="ATP-NAD_kinase_N"/>
</dbReference>
<comment type="subcellular location">
    <subcellularLocation>
        <location evidence="6">Cytoplasm</location>
    </subcellularLocation>
</comment>
<accession>A0ABN2TD43</accession>
<gene>
    <name evidence="6" type="primary">nadK</name>
    <name evidence="7" type="ORF">GCM10009755_13450</name>
</gene>
<evidence type="ECO:0000256" key="3">
    <source>
        <dbReference type="ARBA" id="ARBA00022857"/>
    </source>
</evidence>
<feature type="binding site" evidence="6">
    <location>
        <position position="162"/>
    </location>
    <ligand>
        <name>NAD(+)</name>
        <dbReference type="ChEBI" id="CHEBI:57540"/>
    </ligand>
</feature>
<keyword evidence="6" id="KW-0067">ATP-binding</keyword>
<dbReference type="Pfam" id="PF01513">
    <property type="entry name" value="NAD_kinase"/>
    <property type="match status" value="1"/>
</dbReference>
<dbReference type="EC" id="2.7.1.23" evidence="6"/>
<keyword evidence="1 6" id="KW-0808">Transferase</keyword>
<evidence type="ECO:0000256" key="6">
    <source>
        <dbReference type="HAMAP-Rule" id="MF_00361"/>
    </source>
</evidence>
<evidence type="ECO:0000256" key="1">
    <source>
        <dbReference type="ARBA" id="ARBA00022679"/>
    </source>
</evidence>
<dbReference type="InterPro" id="IPR002504">
    <property type="entry name" value="NADK"/>
</dbReference>
<dbReference type="InterPro" id="IPR016064">
    <property type="entry name" value="NAD/diacylglycerol_kinase_sf"/>
</dbReference>
<keyword evidence="4 6" id="KW-0520">NAD</keyword>
<comment type="caution">
    <text evidence="6">Lacks conserved residue(s) required for the propagation of feature annotation.</text>
</comment>
<feature type="binding site" evidence="6">
    <location>
        <begin position="151"/>
        <end position="152"/>
    </location>
    <ligand>
        <name>NAD(+)</name>
        <dbReference type="ChEBI" id="CHEBI:57540"/>
    </ligand>
</feature>
<evidence type="ECO:0000256" key="4">
    <source>
        <dbReference type="ARBA" id="ARBA00023027"/>
    </source>
</evidence>
<dbReference type="SUPFAM" id="SSF111331">
    <property type="entry name" value="NAD kinase/diacylglycerol kinase-like"/>
    <property type="match status" value="1"/>
</dbReference>
<protein>
    <recommendedName>
        <fullName evidence="6">NAD kinase</fullName>
        <ecNumber evidence="6">2.7.1.23</ecNumber>
    </recommendedName>
    <alternativeName>
        <fullName evidence="6">ATP-dependent NAD kinase</fullName>
    </alternativeName>
</protein>
<dbReference type="Proteomes" id="UP001500755">
    <property type="component" value="Unassembled WGS sequence"/>
</dbReference>
<dbReference type="PANTHER" id="PTHR20275">
    <property type="entry name" value="NAD KINASE"/>
    <property type="match status" value="1"/>
</dbReference>
<sequence length="308" mass="33499">MRSIAVVLHPHREDARTAALAACTTLEKDGIRPVMLASEYTVLVEHAGPPDPRIHVIADERIGRLTDLELVMVLGGDGTILRAAQKFHRTGVPIMGVNLGHVGFLAESEKEDLEDAVHRAVARDYRVEERLALDITVFHRGREIHRAWALNDATIEKGVNSRMIELVCGVDQRPVSTFGCDGVILATPTGSTAYAFSAGGPIVWPEVEALLMVPISAHALFSEPLVVAPSSRLGVEFLDTPTGTDAVLWCDGRREIDLPPGSRIEATRARTPMNFARLAEGPFTDRLVAKFQLPVSGWRGPARGEDAQ</sequence>
<dbReference type="PANTHER" id="PTHR20275:SF0">
    <property type="entry name" value="NAD KINASE"/>
    <property type="match status" value="1"/>
</dbReference>
<dbReference type="EMBL" id="BAAANO010000013">
    <property type="protein sequence ID" value="GAA2005165.1"/>
    <property type="molecule type" value="Genomic_DNA"/>
</dbReference>